<evidence type="ECO:0000313" key="2">
    <source>
        <dbReference type="EMBL" id="CAK0872838.1"/>
    </source>
</evidence>
<name>A0ABN9VLZ5_9DINO</name>
<dbReference type="Proteomes" id="UP001189429">
    <property type="component" value="Unassembled WGS sequence"/>
</dbReference>
<proteinExistence type="predicted"/>
<feature type="region of interest" description="Disordered" evidence="1">
    <location>
        <begin position="44"/>
        <end position="63"/>
    </location>
</feature>
<evidence type="ECO:0000256" key="1">
    <source>
        <dbReference type="SAM" id="MobiDB-lite"/>
    </source>
</evidence>
<accession>A0ABN9VLZ5</accession>
<comment type="caution">
    <text evidence="2">The sequence shown here is derived from an EMBL/GenBank/DDBJ whole genome shotgun (WGS) entry which is preliminary data.</text>
</comment>
<protein>
    <submittedName>
        <fullName evidence="2">Uncharacterized protein</fullName>
    </submittedName>
</protein>
<dbReference type="EMBL" id="CAUYUJ010017208">
    <property type="protein sequence ID" value="CAK0872838.1"/>
    <property type="molecule type" value="Genomic_DNA"/>
</dbReference>
<sequence length="111" mass="11886">MKQPISTPAARAAGDGGLGMPDDSAVRRCAFAHGVVFLARGDRWKRGRPAEEARGSAPDFPWPAVHQTTQTERLNWQSDRATTGEGRRRNGGAPSSLRSGVSPYGQILDAT</sequence>
<organism evidence="2 3">
    <name type="scientific">Prorocentrum cordatum</name>
    <dbReference type="NCBI Taxonomy" id="2364126"/>
    <lineage>
        <taxon>Eukaryota</taxon>
        <taxon>Sar</taxon>
        <taxon>Alveolata</taxon>
        <taxon>Dinophyceae</taxon>
        <taxon>Prorocentrales</taxon>
        <taxon>Prorocentraceae</taxon>
        <taxon>Prorocentrum</taxon>
    </lineage>
</organism>
<feature type="compositionally biased region" description="Basic and acidic residues" evidence="1">
    <location>
        <begin position="44"/>
        <end position="54"/>
    </location>
</feature>
<evidence type="ECO:0000313" key="3">
    <source>
        <dbReference type="Proteomes" id="UP001189429"/>
    </source>
</evidence>
<keyword evidence="3" id="KW-1185">Reference proteome</keyword>
<feature type="region of interest" description="Disordered" evidence="1">
    <location>
        <begin position="74"/>
        <end position="111"/>
    </location>
</feature>
<gene>
    <name evidence="2" type="ORF">PCOR1329_LOCUS58194</name>
</gene>
<reference evidence="2" key="1">
    <citation type="submission" date="2023-10" db="EMBL/GenBank/DDBJ databases">
        <authorList>
            <person name="Chen Y."/>
            <person name="Shah S."/>
            <person name="Dougan E. K."/>
            <person name="Thang M."/>
            <person name="Chan C."/>
        </authorList>
    </citation>
    <scope>NUCLEOTIDE SEQUENCE [LARGE SCALE GENOMIC DNA]</scope>
</reference>
<feature type="region of interest" description="Disordered" evidence="1">
    <location>
        <begin position="1"/>
        <end position="24"/>
    </location>
</feature>